<proteinExistence type="predicted"/>
<gene>
    <name evidence="2" type="ORF">BN961_03629</name>
</gene>
<accession>A0A090MUW9</accession>
<evidence type="ECO:0000313" key="3">
    <source>
        <dbReference type="Proteomes" id="UP000035762"/>
    </source>
</evidence>
<dbReference type="STRING" id="1035.BN961_03629"/>
<dbReference type="AlphaFoldDB" id="A0A090MUW9"/>
<keyword evidence="3" id="KW-1185">Reference proteome</keyword>
<evidence type="ECO:0000256" key="1">
    <source>
        <dbReference type="SAM" id="MobiDB-lite"/>
    </source>
</evidence>
<dbReference type="RefSeq" id="WP_048757821.1">
    <property type="nucleotide sequence ID" value="NZ_CCAZ020000002.1"/>
</dbReference>
<name>A0A090MUW9_AFIFE</name>
<dbReference type="OrthoDB" id="8909923at2"/>
<protein>
    <submittedName>
        <fullName evidence="2">Uncharacterized protein</fullName>
    </submittedName>
</protein>
<feature type="region of interest" description="Disordered" evidence="1">
    <location>
        <begin position="152"/>
        <end position="177"/>
    </location>
</feature>
<organism evidence="2 3">
    <name type="scientific">Afipia felis</name>
    <name type="common">Cat scratch disease bacillus</name>
    <dbReference type="NCBI Taxonomy" id="1035"/>
    <lineage>
        <taxon>Bacteria</taxon>
        <taxon>Pseudomonadati</taxon>
        <taxon>Pseudomonadota</taxon>
        <taxon>Alphaproteobacteria</taxon>
        <taxon>Hyphomicrobiales</taxon>
        <taxon>Nitrobacteraceae</taxon>
        <taxon>Afipia</taxon>
    </lineage>
</organism>
<evidence type="ECO:0000313" key="2">
    <source>
        <dbReference type="EMBL" id="CEG10192.1"/>
    </source>
</evidence>
<sequence>MEINLPDDQRTAIAAIDIRKLDELLDQTIQEEQSGNLHSLHLSACGTYIATRFHSFQQALLKHREARSPRKRTETGNYLESARRDLVFAVQAMQRRIEEEKKDEQYFHVQGELAPPCSFGKRLSARVSYRWRKTVDDEWAHGSITFVHDVDLTPRYGQPHPKRKPSAAKQQQQEVQKQLSDTWEHLMQGALYSVRDYFRQGSEAGNIPETFQAKVGSSGFLDNYSTVFWRKKD</sequence>
<comment type="caution">
    <text evidence="2">The sequence shown here is derived from an EMBL/GenBank/DDBJ whole genome shotgun (WGS) entry which is preliminary data.</text>
</comment>
<reference evidence="2 3" key="1">
    <citation type="journal article" date="2014" name="Genome Announc.">
        <title>Genome Sequence of Afipia felis Strain 76713, Isolated in Hospital Water Using an Amoeba Co-Culture Procedure.</title>
        <authorList>
            <person name="Benamar S."/>
            <person name="La Scola B."/>
            <person name="Croce O."/>
        </authorList>
    </citation>
    <scope>NUCLEOTIDE SEQUENCE [LARGE SCALE GENOMIC DNA]</scope>
    <source>
        <strain evidence="2 3">76713</strain>
    </source>
</reference>
<dbReference type="Proteomes" id="UP000035762">
    <property type="component" value="Unassembled WGS sequence"/>
</dbReference>
<dbReference type="EMBL" id="CCAZ020000002">
    <property type="protein sequence ID" value="CEG10192.1"/>
    <property type="molecule type" value="Genomic_DNA"/>
</dbReference>